<evidence type="ECO:0000259" key="7">
    <source>
        <dbReference type="Pfam" id="PF03847"/>
    </source>
</evidence>
<feature type="compositionally biased region" description="Low complexity" evidence="6">
    <location>
        <begin position="343"/>
        <end position="356"/>
    </location>
</feature>
<proteinExistence type="inferred from homology"/>
<feature type="region of interest" description="Disordered" evidence="6">
    <location>
        <begin position="81"/>
        <end position="130"/>
    </location>
</feature>
<evidence type="ECO:0000256" key="6">
    <source>
        <dbReference type="SAM" id="MobiDB-lite"/>
    </source>
</evidence>
<dbReference type="Gene3D" id="1.10.20.10">
    <property type="entry name" value="Histone, subunit A"/>
    <property type="match status" value="1"/>
</dbReference>
<dbReference type="InterPro" id="IPR009072">
    <property type="entry name" value="Histone-fold"/>
</dbReference>
<feature type="compositionally biased region" description="Low complexity" evidence="6">
    <location>
        <begin position="286"/>
        <end position="309"/>
    </location>
</feature>
<feature type="compositionally biased region" description="Polar residues" evidence="6">
    <location>
        <begin position="381"/>
        <end position="410"/>
    </location>
</feature>
<evidence type="ECO:0000313" key="8">
    <source>
        <dbReference type="EMBL" id="KAF2835577.1"/>
    </source>
</evidence>
<evidence type="ECO:0000256" key="3">
    <source>
        <dbReference type="ARBA" id="ARBA00023015"/>
    </source>
</evidence>
<feature type="compositionally biased region" description="Polar residues" evidence="6">
    <location>
        <begin position="81"/>
        <end position="104"/>
    </location>
</feature>
<dbReference type="Pfam" id="PF03847">
    <property type="entry name" value="TFIID_20kDa"/>
    <property type="match status" value="1"/>
</dbReference>
<comment type="similarity">
    <text evidence="2">Belongs to the TAF12 family.</text>
</comment>
<evidence type="ECO:0000313" key="9">
    <source>
        <dbReference type="Proteomes" id="UP000799429"/>
    </source>
</evidence>
<evidence type="ECO:0000256" key="2">
    <source>
        <dbReference type="ARBA" id="ARBA00007530"/>
    </source>
</evidence>
<dbReference type="GO" id="GO:0046982">
    <property type="term" value="F:protein heterodimerization activity"/>
    <property type="evidence" value="ECO:0007669"/>
    <property type="project" value="InterPro"/>
</dbReference>
<feature type="compositionally biased region" description="Low complexity" evidence="6">
    <location>
        <begin position="238"/>
        <end position="263"/>
    </location>
</feature>
<dbReference type="FunFam" id="1.10.20.10:FF:000037">
    <property type="entry name" value="Transcription initiation factor TFIID subunit 12"/>
    <property type="match status" value="1"/>
</dbReference>
<dbReference type="SUPFAM" id="SSF47113">
    <property type="entry name" value="Histone-fold"/>
    <property type="match status" value="1"/>
</dbReference>
<keyword evidence="5" id="KW-0539">Nucleus</keyword>
<protein>
    <recommendedName>
        <fullName evidence="7">Transcription initiation factor TFIID subunit 12 domain-containing protein</fullName>
    </recommendedName>
</protein>
<evidence type="ECO:0000256" key="5">
    <source>
        <dbReference type="ARBA" id="ARBA00023242"/>
    </source>
</evidence>
<dbReference type="GO" id="GO:0000124">
    <property type="term" value="C:SAGA complex"/>
    <property type="evidence" value="ECO:0007669"/>
    <property type="project" value="InterPro"/>
</dbReference>
<feature type="region of interest" description="Disordered" evidence="6">
    <location>
        <begin position="238"/>
        <end position="444"/>
    </location>
</feature>
<feature type="region of interest" description="Disordered" evidence="6">
    <location>
        <begin position="1"/>
        <end position="21"/>
    </location>
</feature>
<dbReference type="InterPro" id="IPR003228">
    <property type="entry name" value="TFIID_TAF12_dom"/>
</dbReference>
<dbReference type="AlphaFoldDB" id="A0A9P4S3F5"/>
<dbReference type="InterPro" id="IPR037794">
    <property type="entry name" value="TAF12"/>
</dbReference>
<dbReference type="GO" id="GO:0003677">
    <property type="term" value="F:DNA binding"/>
    <property type="evidence" value="ECO:0007669"/>
    <property type="project" value="TreeGrafter"/>
</dbReference>
<dbReference type="GO" id="GO:0017025">
    <property type="term" value="F:TBP-class protein binding"/>
    <property type="evidence" value="ECO:0007669"/>
    <property type="project" value="TreeGrafter"/>
</dbReference>
<accession>A0A9P4S3F5</accession>
<dbReference type="Proteomes" id="UP000799429">
    <property type="component" value="Unassembled WGS sequence"/>
</dbReference>
<feature type="domain" description="Transcription initiation factor TFIID subunit 12" evidence="7">
    <location>
        <begin position="469"/>
        <end position="542"/>
    </location>
</feature>
<feature type="compositionally biased region" description="Low complexity" evidence="6">
    <location>
        <begin position="105"/>
        <end position="122"/>
    </location>
</feature>
<feature type="compositionally biased region" description="Polar residues" evidence="6">
    <location>
        <begin position="264"/>
        <end position="285"/>
    </location>
</feature>
<comment type="subcellular location">
    <subcellularLocation>
        <location evidence="1">Nucleus</location>
    </subcellularLocation>
</comment>
<feature type="compositionally biased region" description="Polar residues" evidence="6">
    <location>
        <begin position="1"/>
        <end position="10"/>
    </location>
</feature>
<comment type="caution">
    <text evidence="8">The sequence shown here is derived from an EMBL/GenBank/DDBJ whole genome shotgun (WGS) entry which is preliminary data.</text>
</comment>
<keyword evidence="4" id="KW-0804">Transcription</keyword>
<dbReference type="GO" id="GO:0005669">
    <property type="term" value="C:transcription factor TFIID complex"/>
    <property type="evidence" value="ECO:0007669"/>
    <property type="project" value="InterPro"/>
</dbReference>
<sequence>MNNPGASQGPQAGVQPRLTTGLLRPEQLQVFGNLTDAEKAKYAEGLKHLWGVLNNNSPDTDQHKQARAKLEDATGKLTTNFRRWQASQHQQKNTVQQSANRPNNPVQAPQQEAAQQPQQQTQGRPEAPAVVQQIPPAIQDHVRKFPFALPPEGFKVGTPEYEAKVANLRNSYTMMLMKMESHKQKVQHFGSIVEQRRQQGQDATDALNAKTQEEARWGTIRKQIEEFRAKQSLWKQQQQAHAQQAQQQQNVRQAQQVPQAQPQGGNNIPPGNQTVHAARDQANNRPGSGSPATGGPPQQHPQQAQAFPPSGLTNTQQNSPQVPQMPNQQANINAGIPRPQLNPQQVGQPAQTQQSPHTAQAPNGPPVPLSHQAAMTAAARTYSNPQQTPQGASGQSGYQQMGNRENSNVNPKMPIPKQLNVSQPAPVTMGPSRPTMGGPSNGPAGMMGQPVIAKTPQFALEGDGERVLSKKKLDDLVRQVTGGGEGVGGEMLAPDAEDVLLQLADDFVDNVITAACKLAKLRDSSTLEIRDIQLILERNYNIRIPGYASDEVRTVRKFHPTAGWTAKMNAVQAAKVMGGKTDL</sequence>
<feature type="compositionally biased region" description="Polar residues" evidence="6">
    <location>
        <begin position="311"/>
        <end position="332"/>
    </location>
</feature>
<evidence type="ECO:0000256" key="1">
    <source>
        <dbReference type="ARBA" id="ARBA00004123"/>
    </source>
</evidence>
<organism evidence="8 9">
    <name type="scientific">Patellaria atrata CBS 101060</name>
    <dbReference type="NCBI Taxonomy" id="1346257"/>
    <lineage>
        <taxon>Eukaryota</taxon>
        <taxon>Fungi</taxon>
        <taxon>Dikarya</taxon>
        <taxon>Ascomycota</taxon>
        <taxon>Pezizomycotina</taxon>
        <taxon>Dothideomycetes</taxon>
        <taxon>Dothideomycetes incertae sedis</taxon>
        <taxon>Patellariales</taxon>
        <taxon>Patellariaceae</taxon>
        <taxon>Patellaria</taxon>
    </lineage>
</organism>
<dbReference type="PANTHER" id="PTHR12264">
    <property type="entry name" value="TRANSCRIPTION INITIATION FACTOR TFIID SUBUNIT 12"/>
    <property type="match status" value="1"/>
</dbReference>
<evidence type="ECO:0000256" key="4">
    <source>
        <dbReference type="ARBA" id="ARBA00023163"/>
    </source>
</evidence>
<dbReference type="CDD" id="cd07981">
    <property type="entry name" value="HFD_TAF12"/>
    <property type="match status" value="1"/>
</dbReference>
<reference evidence="8" key="1">
    <citation type="journal article" date="2020" name="Stud. Mycol.">
        <title>101 Dothideomycetes genomes: a test case for predicting lifestyles and emergence of pathogens.</title>
        <authorList>
            <person name="Haridas S."/>
            <person name="Albert R."/>
            <person name="Binder M."/>
            <person name="Bloem J."/>
            <person name="Labutti K."/>
            <person name="Salamov A."/>
            <person name="Andreopoulos B."/>
            <person name="Baker S."/>
            <person name="Barry K."/>
            <person name="Bills G."/>
            <person name="Bluhm B."/>
            <person name="Cannon C."/>
            <person name="Castanera R."/>
            <person name="Culley D."/>
            <person name="Daum C."/>
            <person name="Ezra D."/>
            <person name="Gonzalez J."/>
            <person name="Henrissat B."/>
            <person name="Kuo A."/>
            <person name="Liang C."/>
            <person name="Lipzen A."/>
            <person name="Lutzoni F."/>
            <person name="Magnuson J."/>
            <person name="Mondo S."/>
            <person name="Nolan M."/>
            <person name="Ohm R."/>
            <person name="Pangilinan J."/>
            <person name="Park H.-J."/>
            <person name="Ramirez L."/>
            <person name="Alfaro M."/>
            <person name="Sun H."/>
            <person name="Tritt A."/>
            <person name="Yoshinaga Y."/>
            <person name="Zwiers L.-H."/>
            <person name="Turgeon B."/>
            <person name="Goodwin S."/>
            <person name="Spatafora J."/>
            <person name="Crous P."/>
            <person name="Grigoriev I."/>
        </authorList>
    </citation>
    <scope>NUCLEOTIDE SEQUENCE</scope>
    <source>
        <strain evidence="8">CBS 101060</strain>
    </source>
</reference>
<dbReference type="OrthoDB" id="2193432at2759"/>
<keyword evidence="3" id="KW-0805">Transcription regulation</keyword>
<gene>
    <name evidence="8" type="ORF">M501DRAFT_981381</name>
</gene>
<dbReference type="GO" id="GO:0051123">
    <property type="term" value="P:RNA polymerase II preinitiation complex assembly"/>
    <property type="evidence" value="ECO:0007669"/>
    <property type="project" value="TreeGrafter"/>
</dbReference>
<dbReference type="PANTHER" id="PTHR12264:SF21">
    <property type="entry name" value="TRANSCRIPTION INITIATION FACTOR TFIID SUBUNIT 12"/>
    <property type="match status" value="1"/>
</dbReference>
<dbReference type="EMBL" id="MU006107">
    <property type="protein sequence ID" value="KAF2835577.1"/>
    <property type="molecule type" value="Genomic_DNA"/>
</dbReference>
<name>A0A9P4S3F5_9PEZI</name>
<keyword evidence="9" id="KW-1185">Reference proteome</keyword>